<dbReference type="InterPro" id="IPR013078">
    <property type="entry name" value="His_Pase_superF_clade-1"/>
</dbReference>
<dbReference type="Proteomes" id="UP000794436">
    <property type="component" value="Unassembled WGS sequence"/>
</dbReference>
<gene>
    <name evidence="2" type="ORF">Poli38472_008973</name>
</gene>
<name>A0A8K1CJK7_PYTOL</name>
<feature type="region of interest" description="Disordered" evidence="1">
    <location>
        <begin position="577"/>
        <end position="661"/>
    </location>
</feature>
<comment type="caution">
    <text evidence="2">The sequence shown here is derived from an EMBL/GenBank/DDBJ whole genome shotgun (WGS) entry which is preliminary data.</text>
</comment>
<dbReference type="CDD" id="cd07067">
    <property type="entry name" value="HP_PGM_like"/>
    <property type="match status" value="1"/>
</dbReference>
<evidence type="ECO:0000256" key="1">
    <source>
        <dbReference type="SAM" id="MobiDB-lite"/>
    </source>
</evidence>
<dbReference type="Pfam" id="PF00300">
    <property type="entry name" value="His_Phos_1"/>
    <property type="match status" value="1"/>
</dbReference>
<accession>A0A8K1CJK7</accession>
<dbReference type="EMBL" id="SPLM01000038">
    <property type="protein sequence ID" value="TMW64806.1"/>
    <property type="molecule type" value="Genomic_DNA"/>
</dbReference>
<dbReference type="SUPFAM" id="SSF53254">
    <property type="entry name" value="Phosphoglycerate mutase-like"/>
    <property type="match status" value="1"/>
</dbReference>
<dbReference type="GO" id="GO:0005737">
    <property type="term" value="C:cytoplasm"/>
    <property type="evidence" value="ECO:0007669"/>
    <property type="project" value="TreeGrafter"/>
</dbReference>
<dbReference type="SMART" id="SM00855">
    <property type="entry name" value="PGAM"/>
    <property type="match status" value="1"/>
</dbReference>
<dbReference type="AlphaFoldDB" id="A0A8K1CJK7"/>
<dbReference type="PANTHER" id="PTHR48100">
    <property type="entry name" value="BROAD-SPECIFICITY PHOSPHATASE YOR283W-RELATED"/>
    <property type="match status" value="1"/>
</dbReference>
<protein>
    <recommendedName>
        <fullName evidence="4">Phosphoglycerate mutase</fullName>
    </recommendedName>
</protein>
<evidence type="ECO:0000313" key="2">
    <source>
        <dbReference type="EMBL" id="TMW64806.1"/>
    </source>
</evidence>
<proteinExistence type="predicted"/>
<dbReference type="GO" id="GO:0016791">
    <property type="term" value="F:phosphatase activity"/>
    <property type="evidence" value="ECO:0007669"/>
    <property type="project" value="TreeGrafter"/>
</dbReference>
<evidence type="ECO:0000313" key="3">
    <source>
        <dbReference type="Proteomes" id="UP000794436"/>
    </source>
</evidence>
<evidence type="ECO:0008006" key="4">
    <source>
        <dbReference type="Google" id="ProtNLM"/>
    </source>
</evidence>
<dbReference type="PANTHER" id="PTHR48100:SF1">
    <property type="entry name" value="HISTIDINE PHOSPHATASE FAMILY PROTEIN-RELATED"/>
    <property type="match status" value="1"/>
</dbReference>
<dbReference type="InterPro" id="IPR050275">
    <property type="entry name" value="PGM_Phosphatase"/>
</dbReference>
<reference evidence="2" key="1">
    <citation type="submission" date="2019-03" db="EMBL/GenBank/DDBJ databases">
        <title>Long read genome sequence of the mycoparasitic Pythium oligandrum ATCC 38472 isolated from sugarbeet rhizosphere.</title>
        <authorList>
            <person name="Gaulin E."/>
        </authorList>
    </citation>
    <scope>NUCLEOTIDE SEQUENCE</scope>
    <source>
        <strain evidence="2">ATCC 38472_TT</strain>
    </source>
</reference>
<dbReference type="InterPro" id="IPR029033">
    <property type="entry name" value="His_PPase_superfam"/>
</dbReference>
<dbReference type="OrthoDB" id="496981at2759"/>
<dbReference type="Gene3D" id="3.40.50.1240">
    <property type="entry name" value="Phosphoglycerate mutase-like"/>
    <property type="match status" value="1"/>
</dbReference>
<keyword evidence="3" id="KW-1185">Reference proteome</keyword>
<organism evidence="2 3">
    <name type="scientific">Pythium oligandrum</name>
    <name type="common">Mycoparasitic fungus</name>
    <dbReference type="NCBI Taxonomy" id="41045"/>
    <lineage>
        <taxon>Eukaryota</taxon>
        <taxon>Sar</taxon>
        <taxon>Stramenopiles</taxon>
        <taxon>Oomycota</taxon>
        <taxon>Peronosporomycetes</taxon>
        <taxon>Pythiales</taxon>
        <taxon>Pythiaceae</taxon>
        <taxon>Pythium</taxon>
    </lineage>
</organism>
<feature type="compositionally biased region" description="Polar residues" evidence="1">
    <location>
        <begin position="648"/>
        <end position="661"/>
    </location>
</feature>
<feature type="compositionally biased region" description="Polar residues" evidence="1">
    <location>
        <begin position="598"/>
        <end position="612"/>
    </location>
</feature>
<sequence length="661" mass="74585">MALAAGTSIRALDGFFRLHYSCEVPAPTPVVPTPHLFSSFVLDTNSWEELEKKRQLLETSSSTSEHASEGSHVKIVYFVRHAEGYHNVAERELGTARWEAVEAKQEKFLDADLTPFGINDAQSKGPPAVAVELAKGMPPVERVIVSPMSRAIQTAENFFTPGQGPRPFVAMELCRETLGIHTCDKRRPLHQIKEKFAGVDFSRITDEEDVMWQPNNRETDDELRARAKEFLVQLFDEVEERHVAVVTHSGFMSSVWSLFYGEPFKAANCERHFESFLVMGDILSRKAPVESKSVAARTGKGSGDAPAAASEAIFLDEIDPESAEWSREGMCTTIQRFLGLLPDSKGELLKQDQKIPLYVARVPVGLSSQMTSASRAKAILIVQRVYRRYRLLVKWHVVAFQMLDTARVRIEEREMQEKEQEMVANFRELLMDGFSAQKVSVSGTLKSIHLLLVFKPEQEDCYLTWTPSRKRQARINLHDIAEVVPVLKEGNKHAPKLANKVSHRRGLIIVCKSHHRGRVILQMETKQARKVMLAGFKRLLADLNDFNPTLDSAGALRKSMPRRQSVVKFFAQPVSRKDPLESASSDEEDLIPVDHQVDTPNESKSSESTGTKDQPPPSEEPKKVKRRSTFSRFYKTRFDEPTEEDVASKSTLTRRSSMVVK</sequence>